<dbReference type="Proteomes" id="UP000199062">
    <property type="component" value="Unassembled WGS sequence"/>
</dbReference>
<evidence type="ECO:0000256" key="1">
    <source>
        <dbReference type="SAM" id="Phobius"/>
    </source>
</evidence>
<dbReference type="PANTHER" id="PTHR38138:SF1">
    <property type="entry name" value="ARCHAEAL TYPE IV PILIN N-TERMINAL DOMAIN-CONTAINING PROTEIN"/>
    <property type="match status" value="1"/>
</dbReference>
<dbReference type="STRING" id="767519.SAMN05216559_2290"/>
<accession>A0A1I6L967</accession>
<feature type="domain" description="Archaeal Type IV pilin N-terminal" evidence="2">
    <location>
        <begin position="11"/>
        <end position="94"/>
    </location>
</feature>
<evidence type="ECO:0000259" key="2">
    <source>
        <dbReference type="Pfam" id="PF07790"/>
    </source>
</evidence>
<organism evidence="3 4">
    <name type="scientific">Halomicrobium zhouii</name>
    <dbReference type="NCBI Taxonomy" id="767519"/>
    <lineage>
        <taxon>Archaea</taxon>
        <taxon>Methanobacteriati</taxon>
        <taxon>Methanobacteriota</taxon>
        <taxon>Stenosarchaea group</taxon>
        <taxon>Halobacteria</taxon>
        <taxon>Halobacteriales</taxon>
        <taxon>Haloarculaceae</taxon>
        <taxon>Halomicrobium</taxon>
    </lineage>
</organism>
<dbReference type="OrthoDB" id="118020at2157"/>
<dbReference type="Pfam" id="PF07790">
    <property type="entry name" value="Pilin_N"/>
    <property type="match status" value="1"/>
</dbReference>
<keyword evidence="3" id="KW-0969">Cilium</keyword>
<name>A0A1I6L967_9EURY</name>
<feature type="transmembrane region" description="Helical" evidence="1">
    <location>
        <begin position="12"/>
        <end position="40"/>
    </location>
</feature>
<reference evidence="3 4" key="1">
    <citation type="submission" date="2016-10" db="EMBL/GenBank/DDBJ databases">
        <authorList>
            <person name="de Groot N.N."/>
        </authorList>
    </citation>
    <scope>NUCLEOTIDE SEQUENCE [LARGE SCALE GENOMIC DNA]</scope>
    <source>
        <strain evidence="3 4">CGMCC 1.10457</strain>
    </source>
</reference>
<sequence length="153" mass="15585">MDLKQLINDDDAVSPVIGVILMVAITVILAAVIASFVLGLGDQTSNTTPQASFSFDYEQGTSPSGSFISIGSGNTLEIVHDGGDTIDSERLSVSDGTNSADFDDPDALGASAAMSAGNSVTVEIENDDVVRVIYSGESGDSSSTLATYEAPGA</sequence>
<keyword evidence="3" id="KW-0282">Flagellum</keyword>
<dbReference type="AlphaFoldDB" id="A0A1I6L967"/>
<keyword evidence="1" id="KW-0812">Transmembrane</keyword>
<dbReference type="RefSeq" id="WP_089816662.1">
    <property type="nucleotide sequence ID" value="NZ_FOZK01000002.1"/>
</dbReference>
<protein>
    <submittedName>
        <fullName evidence="3">Flagellin N-terminal-like domain-containing protein</fullName>
    </submittedName>
</protein>
<proteinExistence type="predicted"/>
<dbReference type="InterPro" id="IPR012859">
    <property type="entry name" value="Pilin_N_archaeal"/>
</dbReference>
<evidence type="ECO:0000313" key="3">
    <source>
        <dbReference type="EMBL" id="SFR99977.1"/>
    </source>
</evidence>
<dbReference type="EMBL" id="FOZK01000002">
    <property type="protein sequence ID" value="SFR99977.1"/>
    <property type="molecule type" value="Genomic_DNA"/>
</dbReference>
<dbReference type="PANTHER" id="PTHR38138">
    <property type="entry name" value="VNG6441H"/>
    <property type="match status" value="1"/>
</dbReference>
<keyword evidence="3" id="KW-0966">Cell projection</keyword>
<dbReference type="NCBIfam" id="TIGR02537">
    <property type="entry name" value="arch_flag_Nterm"/>
    <property type="match status" value="1"/>
</dbReference>
<keyword evidence="1" id="KW-1133">Transmembrane helix</keyword>
<evidence type="ECO:0000313" key="4">
    <source>
        <dbReference type="Proteomes" id="UP000199062"/>
    </source>
</evidence>
<keyword evidence="4" id="KW-1185">Reference proteome</keyword>
<keyword evidence="1" id="KW-0472">Membrane</keyword>
<gene>
    <name evidence="3" type="ORF">SAMN05216559_2290</name>
</gene>
<dbReference type="InterPro" id="IPR013373">
    <property type="entry name" value="Flagellin/pilin_N_arc"/>
</dbReference>